<dbReference type="PROSITE" id="PS51123">
    <property type="entry name" value="OMPA_2"/>
    <property type="match status" value="1"/>
</dbReference>
<keyword evidence="9" id="KW-1185">Reference proteome</keyword>
<feature type="domain" description="OmpA-like" evidence="7">
    <location>
        <begin position="728"/>
        <end position="844"/>
    </location>
</feature>
<evidence type="ECO:0000259" key="7">
    <source>
        <dbReference type="PROSITE" id="PS51123"/>
    </source>
</evidence>
<dbReference type="PANTHER" id="PTHR30329:SF21">
    <property type="entry name" value="LIPOPROTEIN YIAD-RELATED"/>
    <property type="match status" value="1"/>
</dbReference>
<comment type="caution">
    <text evidence="8">The sequence shown here is derived from an EMBL/GenBank/DDBJ whole genome shotgun (WGS) entry which is preliminary data.</text>
</comment>
<evidence type="ECO:0000256" key="2">
    <source>
        <dbReference type="ARBA" id="ARBA00022729"/>
    </source>
</evidence>
<dbReference type="OrthoDB" id="9805336at2"/>
<feature type="compositionally biased region" description="Acidic residues" evidence="6">
    <location>
        <begin position="639"/>
        <end position="652"/>
    </location>
</feature>
<dbReference type="PRINTS" id="PR01021">
    <property type="entry name" value="OMPADOMAIN"/>
</dbReference>
<evidence type="ECO:0000313" key="9">
    <source>
        <dbReference type="Proteomes" id="UP000236654"/>
    </source>
</evidence>
<feature type="compositionally biased region" description="Acidic residues" evidence="6">
    <location>
        <begin position="697"/>
        <end position="710"/>
    </location>
</feature>
<dbReference type="InterPro" id="IPR043781">
    <property type="entry name" value="DUF5723"/>
</dbReference>
<keyword evidence="4" id="KW-0998">Cell outer membrane</keyword>
<organism evidence="8 9">
    <name type="scientific">Brumimicrobium salinarum</name>
    <dbReference type="NCBI Taxonomy" id="2058658"/>
    <lineage>
        <taxon>Bacteria</taxon>
        <taxon>Pseudomonadati</taxon>
        <taxon>Bacteroidota</taxon>
        <taxon>Flavobacteriia</taxon>
        <taxon>Flavobacteriales</taxon>
        <taxon>Crocinitomicaceae</taxon>
        <taxon>Brumimicrobium</taxon>
    </lineage>
</organism>
<dbReference type="Gene3D" id="3.30.1330.60">
    <property type="entry name" value="OmpA-like domain"/>
    <property type="match status" value="1"/>
</dbReference>
<dbReference type="GO" id="GO:0005509">
    <property type="term" value="F:calcium ion binding"/>
    <property type="evidence" value="ECO:0007669"/>
    <property type="project" value="InterPro"/>
</dbReference>
<dbReference type="SUPFAM" id="SSF103088">
    <property type="entry name" value="OmpA-like"/>
    <property type="match status" value="1"/>
</dbReference>
<dbReference type="InterPro" id="IPR006665">
    <property type="entry name" value="OmpA-like"/>
</dbReference>
<evidence type="ECO:0000256" key="3">
    <source>
        <dbReference type="ARBA" id="ARBA00023136"/>
    </source>
</evidence>
<dbReference type="InterPro" id="IPR028974">
    <property type="entry name" value="TSP_type-3_rpt"/>
</dbReference>
<name>A0A2I0QZX4_9FLAO</name>
<dbReference type="InterPro" id="IPR036737">
    <property type="entry name" value="OmpA-like_sf"/>
</dbReference>
<sequence length="844" mass="93540">MKKSNYLFVFLITFCLLGFKNLSAQNYLGVIHSNYAGIMGADLQPASIVDNRFIVDVNLFSLNVGAWQNAKYFDAGILPKRSWPYSLRKDTTWQSTPNLYENHFGNVEDYNDPNAKARGVYFNTQLDILNFMFHINPKIAVGFSAKIRVINNLDDVNPKVIKLAEEGLNFDPLWSTQIDGSLLSQNAMAWAEYGVNYAQVIKDDGEHFFKAGGRLKFNQGIASSYTYAKDLDFELLNKDTATTFRGDFNFGYSDNIDKYFSNTTGDISFSDIYKITSKLGLGVDLGFVYEWRPDWKEYKYDMDGETNIWRRDRNKYKIRAGVSLLDLGGMRFTKADKSRSFSVNTTQLDLTVFDQASSLSSFSNIVDSLIQNDPDWTASEDTSETYYMNTPTALSLQFDYNIYKDFYINATAYINLNSKSNASKVRVPTQFSVTPTYDYRWAGVGIPVSYNTYSGFKAGLGLRLGPLTIGVPDLKTLFPGGKVRGAGVYAGLRVPVLYGHPSDIDNDQVSDKKDECIDVPGVWAFRGCPDSDGDGIQDAEDDCPMTPGLPEFNGCPDTDGDGIPDKDDKCPKEAGLVEFNGCPDTDGDGIPDKDDECPEEAGIAEFNGCPDTDGDGIPDFEDACPDVPGPVELNGCPDTDGDGVLDFLDECPETPGPEENNGCPWPDTDGDGILDKDDDCPNLAGPKENNGCPYTDTDGDGVPDKDDECPETPGPVENNGCPEIEEEVQEILKTAFDNLEFETARAKIKEESVTSLNELAEVLIKKEGWSLQISGHTDNVGNAQSNLILSKKRAESVRDFMIERGISEDRLFVLYFGQTQPIESNDTKAGRQANRRVEMTIIFK</sequence>
<dbReference type="AlphaFoldDB" id="A0A2I0QZX4"/>
<gene>
    <name evidence="8" type="ORF">CW751_13010</name>
</gene>
<feature type="compositionally biased region" description="Acidic residues" evidence="6">
    <location>
        <begin position="615"/>
        <end position="624"/>
    </location>
</feature>
<evidence type="ECO:0000256" key="4">
    <source>
        <dbReference type="ARBA" id="ARBA00023237"/>
    </source>
</evidence>
<dbReference type="InterPro" id="IPR050330">
    <property type="entry name" value="Bact_OuterMem_StrucFunc"/>
</dbReference>
<dbReference type="GO" id="GO:0007155">
    <property type="term" value="P:cell adhesion"/>
    <property type="evidence" value="ECO:0007669"/>
    <property type="project" value="InterPro"/>
</dbReference>
<dbReference type="CDD" id="cd07185">
    <property type="entry name" value="OmpA_C-like"/>
    <property type="match status" value="1"/>
</dbReference>
<dbReference type="Pfam" id="PF00691">
    <property type="entry name" value="OmpA"/>
    <property type="match status" value="1"/>
</dbReference>
<dbReference type="InterPro" id="IPR006664">
    <property type="entry name" value="OMP_bac"/>
</dbReference>
<keyword evidence="3 5" id="KW-0472">Membrane</keyword>
<accession>A0A2I0QZX4</accession>
<dbReference type="PANTHER" id="PTHR30329">
    <property type="entry name" value="STATOR ELEMENT OF FLAGELLAR MOTOR COMPLEX"/>
    <property type="match status" value="1"/>
</dbReference>
<evidence type="ECO:0000256" key="1">
    <source>
        <dbReference type="ARBA" id="ARBA00004442"/>
    </source>
</evidence>
<keyword evidence="2" id="KW-0732">Signal</keyword>
<dbReference type="Pfam" id="PF18990">
    <property type="entry name" value="DUF5723"/>
    <property type="match status" value="1"/>
</dbReference>
<dbReference type="Gene3D" id="4.10.1080.10">
    <property type="entry name" value="TSP type-3 repeat"/>
    <property type="match status" value="1"/>
</dbReference>
<protein>
    <recommendedName>
        <fullName evidence="7">OmpA-like domain-containing protein</fullName>
    </recommendedName>
</protein>
<dbReference type="EMBL" id="PJNI01000017">
    <property type="protein sequence ID" value="PKR79868.1"/>
    <property type="molecule type" value="Genomic_DNA"/>
</dbReference>
<proteinExistence type="predicted"/>
<dbReference type="GO" id="GO:0009279">
    <property type="term" value="C:cell outer membrane"/>
    <property type="evidence" value="ECO:0007669"/>
    <property type="project" value="UniProtKB-SubCell"/>
</dbReference>
<feature type="compositionally biased region" description="Acidic residues" evidence="6">
    <location>
        <begin position="668"/>
        <end position="680"/>
    </location>
</feature>
<evidence type="ECO:0000256" key="6">
    <source>
        <dbReference type="SAM" id="MobiDB-lite"/>
    </source>
</evidence>
<feature type="region of interest" description="Disordered" evidence="6">
    <location>
        <begin position="615"/>
        <end position="721"/>
    </location>
</feature>
<dbReference type="InterPro" id="IPR003367">
    <property type="entry name" value="Thrombospondin_3-like_rpt"/>
</dbReference>
<dbReference type="Pfam" id="PF02412">
    <property type="entry name" value="TSP_3"/>
    <property type="match status" value="6"/>
</dbReference>
<evidence type="ECO:0000313" key="8">
    <source>
        <dbReference type="EMBL" id="PKR79868.1"/>
    </source>
</evidence>
<dbReference type="Proteomes" id="UP000236654">
    <property type="component" value="Unassembled WGS sequence"/>
</dbReference>
<evidence type="ECO:0000256" key="5">
    <source>
        <dbReference type="PROSITE-ProRule" id="PRU00473"/>
    </source>
</evidence>
<comment type="subcellular location">
    <subcellularLocation>
        <location evidence="1">Cell outer membrane</location>
    </subcellularLocation>
</comment>
<reference evidence="8 9" key="1">
    <citation type="submission" date="2017-12" db="EMBL/GenBank/DDBJ databases">
        <title>The draft genome sequence of Brumimicrobium saltpan LHR20.</title>
        <authorList>
            <person name="Do Z.-J."/>
            <person name="Luo H.-R."/>
        </authorList>
    </citation>
    <scope>NUCLEOTIDE SEQUENCE [LARGE SCALE GENOMIC DNA]</scope>
    <source>
        <strain evidence="8 9">LHR20</strain>
    </source>
</reference>